<dbReference type="InterPro" id="IPR004360">
    <property type="entry name" value="Glyas_Fos-R_dOase_dom"/>
</dbReference>
<dbReference type="PANTHER" id="PTHR33993">
    <property type="entry name" value="GLYOXALASE-RELATED"/>
    <property type="match status" value="1"/>
</dbReference>
<comment type="caution">
    <text evidence="2">The sequence shown here is derived from an EMBL/GenBank/DDBJ whole genome shotgun (WGS) entry which is preliminary data.</text>
</comment>
<dbReference type="InterPro" id="IPR037523">
    <property type="entry name" value="VOC_core"/>
</dbReference>
<feature type="domain" description="VOC" evidence="1">
    <location>
        <begin position="22"/>
        <end position="131"/>
    </location>
</feature>
<accession>A0A8J3NVN9</accession>
<name>A0A8J3NVN9_9ACTN</name>
<evidence type="ECO:0000259" key="1">
    <source>
        <dbReference type="PROSITE" id="PS51819"/>
    </source>
</evidence>
<dbReference type="SUPFAM" id="SSF54593">
    <property type="entry name" value="Glyoxalase/Bleomycin resistance protein/Dihydroxybiphenyl dioxygenase"/>
    <property type="match status" value="1"/>
</dbReference>
<dbReference type="PROSITE" id="PS51819">
    <property type="entry name" value="VOC"/>
    <property type="match status" value="1"/>
</dbReference>
<proteinExistence type="predicted"/>
<protein>
    <submittedName>
        <fullName evidence="2">Glyoxalase</fullName>
    </submittedName>
</protein>
<keyword evidence="3" id="KW-1185">Reference proteome</keyword>
<dbReference type="InterPro" id="IPR052164">
    <property type="entry name" value="Anthracycline_SecMetBiosynth"/>
</dbReference>
<evidence type="ECO:0000313" key="3">
    <source>
        <dbReference type="Proteomes" id="UP000619293"/>
    </source>
</evidence>
<evidence type="ECO:0000313" key="2">
    <source>
        <dbReference type="EMBL" id="GIF94167.1"/>
    </source>
</evidence>
<organism evidence="2 3">
    <name type="scientific">Catellatospora chokoriensis</name>
    <dbReference type="NCBI Taxonomy" id="310353"/>
    <lineage>
        <taxon>Bacteria</taxon>
        <taxon>Bacillati</taxon>
        <taxon>Actinomycetota</taxon>
        <taxon>Actinomycetes</taxon>
        <taxon>Micromonosporales</taxon>
        <taxon>Micromonosporaceae</taxon>
        <taxon>Catellatospora</taxon>
    </lineage>
</organism>
<dbReference type="InterPro" id="IPR029068">
    <property type="entry name" value="Glyas_Bleomycin-R_OHBP_Dase"/>
</dbReference>
<dbReference type="Pfam" id="PF00903">
    <property type="entry name" value="Glyoxalase"/>
    <property type="match status" value="1"/>
</dbReference>
<dbReference type="AlphaFoldDB" id="A0A8J3NVN9"/>
<dbReference type="EMBL" id="BONG01000084">
    <property type="protein sequence ID" value="GIF94167.1"/>
    <property type="molecule type" value="Genomic_DNA"/>
</dbReference>
<dbReference type="Proteomes" id="UP000619293">
    <property type="component" value="Unassembled WGS sequence"/>
</dbReference>
<dbReference type="Gene3D" id="3.10.180.10">
    <property type="entry name" value="2,3-Dihydroxybiphenyl 1,2-Dioxygenase, domain 1"/>
    <property type="match status" value="1"/>
</dbReference>
<reference evidence="2 3" key="1">
    <citation type="submission" date="2021-01" db="EMBL/GenBank/DDBJ databases">
        <title>Whole genome shotgun sequence of Catellatospora chokoriensis NBRC 107358.</title>
        <authorList>
            <person name="Komaki H."/>
            <person name="Tamura T."/>
        </authorList>
    </citation>
    <scope>NUCLEOTIDE SEQUENCE [LARGE SCALE GENOMIC DNA]</scope>
    <source>
        <strain evidence="2 3">NBRC 107358</strain>
    </source>
</reference>
<sequence>MTVMDLTDLDLGVNMTDSSTAGILTVLHPVSDLAAAKAVYTALLGMLPQTDSPYYVGFEAAGQQIGLVPGGGPQGMTSPVAYWHVADIEAKLAEVTAAGGTVKEPAHDVGGGRLVATFTDLDGNVLGLLQDR</sequence>
<gene>
    <name evidence="2" type="ORF">Cch02nite_76110</name>
</gene>